<proteinExistence type="predicted"/>
<reference evidence="2" key="1">
    <citation type="submission" date="2015-04" db="EMBL/GenBank/DDBJ databases">
        <title>The genome sequence of the plant pathogenic Rhizarian Plasmodiophora brassicae reveals insights in its biotrophic life cycle and the origin of chitin synthesis.</title>
        <authorList>
            <person name="Schwelm A."/>
            <person name="Fogelqvist J."/>
            <person name="Knaust A."/>
            <person name="Julke S."/>
            <person name="Lilja T."/>
            <person name="Dhandapani V."/>
            <person name="Bonilla-Rosso G."/>
            <person name="Karlsson M."/>
            <person name="Shevchenko A."/>
            <person name="Choi S.R."/>
            <person name="Kim H.G."/>
            <person name="Park J.Y."/>
            <person name="Lim Y.P."/>
            <person name="Ludwig-Muller J."/>
            <person name="Dixelius C."/>
        </authorList>
    </citation>
    <scope>NUCLEOTIDE SEQUENCE</scope>
    <source>
        <tissue evidence="2">Potato root galls</tissue>
    </source>
</reference>
<feature type="non-terminal residue" evidence="2">
    <location>
        <position position="1"/>
    </location>
</feature>
<organism evidence="2">
    <name type="scientific">Spongospora subterranea</name>
    <dbReference type="NCBI Taxonomy" id="70186"/>
    <lineage>
        <taxon>Eukaryota</taxon>
        <taxon>Sar</taxon>
        <taxon>Rhizaria</taxon>
        <taxon>Endomyxa</taxon>
        <taxon>Phytomyxea</taxon>
        <taxon>Plasmodiophorida</taxon>
        <taxon>Plasmodiophoridae</taxon>
        <taxon>Spongospora</taxon>
    </lineage>
</organism>
<sequence>DGNASPVRIIAKPAMSGGVIGDGVDDGGWAPALLHCPHAQEMIAPSRSSGDLHDDQKEPTPTSPSTPLSPFRVFTKTVKSYPHHAICARTLGRTGYAKAALVHSAADTRPGTWRSTIGIQDTPSPVATTTYLFGAIHVIATSAISISDPCLSPIATTIS</sequence>
<evidence type="ECO:0000256" key="1">
    <source>
        <dbReference type="SAM" id="MobiDB-lite"/>
    </source>
</evidence>
<dbReference type="EMBL" id="HACM01002916">
    <property type="protein sequence ID" value="CRZ03358.1"/>
    <property type="molecule type" value="Transcribed_RNA"/>
</dbReference>
<name>A0A0H5QN06_9EUKA</name>
<feature type="region of interest" description="Disordered" evidence="1">
    <location>
        <begin position="45"/>
        <end position="68"/>
    </location>
</feature>
<accession>A0A0H5QN06</accession>
<evidence type="ECO:0000313" key="2">
    <source>
        <dbReference type="EMBL" id="CRZ03358.1"/>
    </source>
</evidence>
<feature type="compositionally biased region" description="Low complexity" evidence="1">
    <location>
        <begin position="59"/>
        <end position="68"/>
    </location>
</feature>
<dbReference type="AlphaFoldDB" id="A0A0H5QN06"/>
<protein>
    <submittedName>
        <fullName evidence="2">Uncharacterized protein</fullName>
    </submittedName>
</protein>